<feature type="region of interest" description="Disordered" evidence="1">
    <location>
        <begin position="133"/>
        <end position="159"/>
    </location>
</feature>
<protein>
    <submittedName>
        <fullName evidence="2">Uncharacterized protein</fullName>
    </submittedName>
</protein>
<dbReference type="AlphaFoldDB" id="A0A9J6F1J6"/>
<keyword evidence="3" id="KW-1185">Reference proteome</keyword>
<sequence length="159" mass="17074">MRKRCASAPIRPVVRVAKGTHADGRPAARDTGRATCAKGEKLNRKERGLRDRPTPTETPASVRPSNTRQGSARLETGGPNDSAGTEKLAQSPRDESRAVRVIRKIVNNEAAIRTGARETNRVALTSATLRTTCQHGDRNLSGSARMPSGQQPQRMGGQA</sequence>
<gene>
    <name evidence="2" type="ORF">HPB51_011203</name>
</gene>
<evidence type="ECO:0000256" key="1">
    <source>
        <dbReference type="SAM" id="MobiDB-lite"/>
    </source>
</evidence>
<dbReference type="Proteomes" id="UP000821866">
    <property type="component" value="Chromosome 1"/>
</dbReference>
<comment type="caution">
    <text evidence="2">The sequence shown here is derived from an EMBL/GenBank/DDBJ whole genome shotgun (WGS) entry which is preliminary data.</text>
</comment>
<reference evidence="2" key="1">
    <citation type="journal article" date="2020" name="Cell">
        <title>Large-Scale Comparative Analyses of Tick Genomes Elucidate Their Genetic Diversity and Vector Capacities.</title>
        <authorList>
            <consortium name="Tick Genome and Microbiome Consortium (TIGMIC)"/>
            <person name="Jia N."/>
            <person name="Wang J."/>
            <person name="Shi W."/>
            <person name="Du L."/>
            <person name="Sun Y."/>
            <person name="Zhan W."/>
            <person name="Jiang J.F."/>
            <person name="Wang Q."/>
            <person name="Zhang B."/>
            <person name="Ji P."/>
            <person name="Bell-Sakyi L."/>
            <person name="Cui X.M."/>
            <person name="Yuan T.T."/>
            <person name="Jiang B.G."/>
            <person name="Yang W.F."/>
            <person name="Lam T.T."/>
            <person name="Chang Q.C."/>
            <person name="Ding S.J."/>
            <person name="Wang X.J."/>
            <person name="Zhu J.G."/>
            <person name="Ruan X.D."/>
            <person name="Zhao L."/>
            <person name="Wei J.T."/>
            <person name="Ye R.Z."/>
            <person name="Que T.C."/>
            <person name="Du C.H."/>
            <person name="Zhou Y.H."/>
            <person name="Cheng J.X."/>
            <person name="Dai P.F."/>
            <person name="Guo W.B."/>
            <person name="Han X.H."/>
            <person name="Huang E.J."/>
            <person name="Li L.F."/>
            <person name="Wei W."/>
            <person name="Gao Y.C."/>
            <person name="Liu J.Z."/>
            <person name="Shao H.Z."/>
            <person name="Wang X."/>
            <person name="Wang C.C."/>
            <person name="Yang T.C."/>
            <person name="Huo Q.B."/>
            <person name="Li W."/>
            <person name="Chen H.Y."/>
            <person name="Chen S.E."/>
            <person name="Zhou L.G."/>
            <person name="Ni X.B."/>
            <person name="Tian J.H."/>
            <person name="Sheng Y."/>
            <person name="Liu T."/>
            <person name="Pan Y.S."/>
            <person name="Xia L.Y."/>
            <person name="Li J."/>
            <person name="Zhao F."/>
            <person name="Cao W.C."/>
        </authorList>
    </citation>
    <scope>NUCLEOTIDE SEQUENCE</scope>
    <source>
        <strain evidence="2">Rmic-2018</strain>
    </source>
</reference>
<evidence type="ECO:0000313" key="3">
    <source>
        <dbReference type="Proteomes" id="UP000821866"/>
    </source>
</evidence>
<feature type="region of interest" description="Disordered" evidence="1">
    <location>
        <begin position="1"/>
        <end position="97"/>
    </location>
</feature>
<name>A0A9J6F1J6_RHIMP</name>
<feature type="compositionally biased region" description="Polar residues" evidence="1">
    <location>
        <begin position="55"/>
        <end position="70"/>
    </location>
</feature>
<dbReference type="EMBL" id="JABSTU010000001">
    <property type="protein sequence ID" value="KAH8040507.1"/>
    <property type="molecule type" value="Genomic_DNA"/>
</dbReference>
<feature type="compositionally biased region" description="Basic and acidic residues" evidence="1">
    <location>
        <begin position="20"/>
        <end position="54"/>
    </location>
</feature>
<proteinExistence type="predicted"/>
<reference evidence="2" key="2">
    <citation type="submission" date="2021-09" db="EMBL/GenBank/DDBJ databases">
        <authorList>
            <person name="Jia N."/>
            <person name="Wang J."/>
            <person name="Shi W."/>
            <person name="Du L."/>
            <person name="Sun Y."/>
            <person name="Zhan W."/>
            <person name="Jiang J."/>
            <person name="Wang Q."/>
            <person name="Zhang B."/>
            <person name="Ji P."/>
            <person name="Sakyi L.B."/>
            <person name="Cui X."/>
            <person name="Yuan T."/>
            <person name="Jiang B."/>
            <person name="Yang W."/>
            <person name="Lam T.T.-Y."/>
            <person name="Chang Q."/>
            <person name="Ding S."/>
            <person name="Wang X."/>
            <person name="Zhu J."/>
            <person name="Ruan X."/>
            <person name="Zhao L."/>
            <person name="Wei J."/>
            <person name="Que T."/>
            <person name="Du C."/>
            <person name="Cheng J."/>
            <person name="Dai P."/>
            <person name="Han X."/>
            <person name="Huang E."/>
            <person name="Gao Y."/>
            <person name="Liu J."/>
            <person name="Shao H."/>
            <person name="Ye R."/>
            <person name="Li L."/>
            <person name="Wei W."/>
            <person name="Wang X."/>
            <person name="Wang C."/>
            <person name="Huo Q."/>
            <person name="Li W."/>
            <person name="Guo W."/>
            <person name="Chen H."/>
            <person name="Chen S."/>
            <person name="Zhou L."/>
            <person name="Zhou L."/>
            <person name="Ni X."/>
            <person name="Tian J."/>
            <person name="Zhou Y."/>
            <person name="Sheng Y."/>
            <person name="Liu T."/>
            <person name="Pan Y."/>
            <person name="Xia L."/>
            <person name="Li J."/>
            <person name="Zhao F."/>
            <person name="Cao W."/>
        </authorList>
    </citation>
    <scope>NUCLEOTIDE SEQUENCE</scope>
    <source>
        <strain evidence="2">Rmic-2018</strain>
        <tissue evidence="2">Larvae</tissue>
    </source>
</reference>
<accession>A0A9J6F1J6</accession>
<organism evidence="2 3">
    <name type="scientific">Rhipicephalus microplus</name>
    <name type="common">Cattle tick</name>
    <name type="synonym">Boophilus microplus</name>
    <dbReference type="NCBI Taxonomy" id="6941"/>
    <lineage>
        <taxon>Eukaryota</taxon>
        <taxon>Metazoa</taxon>
        <taxon>Ecdysozoa</taxon>
        <taxon>Arthropoda</taxon>
        <taxon>Chelicerata</taxon>
        <taxon>Arachnida</taxon>
        <taxon>Acari</taxon>
        <taxon>Parasitiformes</taxon>
        <taxon>Ixodida</taxon>
        <taxon>Ixodoidea</taxon>
        <taxon>Ixodidae</taxon>
        <taxon>Rhipicephalinae</taxon>
        <taxon>Rhipicephalus</taxon>
        <taxon>Boophilus</taxon>
    </lineage>
</organism>
<evidence type="ECO:0000313" key="2">
    <source>
        <dbReference type="EMBL" id="KAH8040507.1"/>
    </source>
</evidence>